<proteinExistence type="predicted"/>
<evidence type="ECO:0000256" key="2">
    <source>
        <dbReference type="ARBA" id="ARBA00004687"/>
    </source>
</evidence>
<gene>
    <name evidence="11" type="ORF">SAMN00768000_3028</name>
</gene>
<dbReference type="GO" id="GO:0004376">
    <property type="term" value="F:GPI mannosyltransferase activity"/>
    <property type="evidence" value="ECO:0007669"/>
    <property type="project" value="InterPro"/>
</dbReference>
<dbReference type="PANTHER" id="PTHR12468">
    <property type="entry name" value="GPI MANNOSYLTRANSFERASE 2"/>
    <property type="match status" value="1"/>
</dbReference>
<dbReference type="Proteomes" id="UP000192660">
    <property type="component" value="Unassembled WGS sequence"/>
</dbReference>
<keyword evidence="9 10" id="KW-0472">Membrane</keyword>
<keyword evidence="12" id="KW-1185">Reference proteome</keyword>
<reference evidence="12" key="1">
    <citation type="submission" date="2017-04" db="EMBL/GenBank/DDBJ databases">
        <authorList>
            <person name="Varghese N."/>
            <person name="Submissions S."/>
        </authorList>
    </citation>
    <scope>NUCLEOTIDE SEQUENCE [LARGE SCALE GENOMIC DNA]</scope>
    <source>
        <strain evidence="12">DSM 9293</strain>
    </source>
</reference>
<evidence type="ECO:0000256" key="5">
    <source>
        <dbReference type="ARBA" id="ARBA00022679"/>
    </source>
</evidence>
<name>A0A1W1WKF7_SULTA</name>
<evidence type="ECO:0000256" key="6">
    <source>
        <dbReference type="ARBA" id="ARBA00022692"/>
    </source>
</evidence>
<feature type="transmembrane region" description="Helical" evidence="10">
    <location>
        <begin position="114"/>
        <end position="141"/>
    </location>
</feature>
<evidence type="ECO:0000256" key="9">
    <source>
        <dbReference type="ARBA" id="ARBA00023136"/>
    </source>
</evidence>
<feature type="transmembrane region" description="Helical" evidence="10">
    <location>
        <begin position="153"/>
        <end position="175"/>
    </location>
</feature>
<protein>
    <recommendedName>
        <fullName evidence="13">Glycosyltransferase RgtA/B/C/D-like domain-containing protein</fullName>
    </recommendedName>
</protein>
<evidence type="ECO:0000256" key="10">
    <source>
        <dbReference type="SAM" id="Phobius"/>
    </source>
</evidence>
<feature type="transmembrane region" description="Helical" evidence="10">
    <location>
        <begin position="74"/>
        <end position="94"/>
    </location>
</feature>
<evidence type="ECO:0000313" key="12">
    <source>
        <dbReference type="Proteomes" id="UP000192660"/>
    </source>
</evidence>
<keyword evidence="7" id="KW-0256">Endoplasmic reticulum</keyword>
<dbReference type="EMBL" id="FWWY01000001">
    <property type="protein sequence ID" value="SMC06804.1"/>
    <property type="molecule type" value="Genomic_DNA"/>
</dbReference>
<evidence type="ECO:0000313" key="11">
    <source>
        <dbReference type="EMBL" id="SMC06804.1"/>
    </source>
</evidence>
<evidence type="ECO:0000256" key="3">
    <source>
        <dbReference type="ARBA" id="ARBA00022502"/>
    </source>
</evidence>
<dbReference type="GO" id="GO:0031501">
    <property type="term" value="C:mannosyltransferase complex"/>
    <property type="evidence" value="ECO:0007669"/>
    <property type="project" value="TreeGrafter"/>
</dbReference>
<keyword evidence="5" id="KW-0808">Transferase</keyword>
<sequence>MAKDLTSDSAVIVNPKAQLTHLTPHVKWPVVRLLLWLFVISRAFFMEIGGLAYIYLPHAWIESPPGTLPPTGQLLYHVTFGLWAHWDGLWYLSIANFGYANRPTATAFFPLYPFLIHIFGGGVIAGVLISLVSFSFTLWFLFRLTQLEFGPQIAWDTVLVLAFFPTAFYANAVYSEPLFMALAIGSLYFARTRRYFIAGPLAMAATLVSMYGLLLSAPFLLLLWKQEHHRIKPLWHTLWAPLGLAIYMVFLLIRFGDPLVFEHAQSNWGRHFEWIGGTLWVATIKAWKVLGQALNIHQLFATGMPSLDASNFYNWLFAVFLIAMFVLSLKYLPSYLWLYELLAIAVPFSYPATGNPLMSLPRLVMEAFPVFIALGLFINQSRLRRIIYFAVALPLGILFVSLFATAHWVA</sequence>
<feature type="transmembrane region" description="Helical" evidence="10">
    <location>
        <begin position="234"/>
        <end position="253"/>
    </location>
</feature>
<keyword evidence="4" id="KW-0328">Glycosyltransferase</keyword>
<evidence type="ECO:0000256" key="4">
    <source>
        <dbReference type="ARBA" id="ARBA00022676"/>
    </source>
</evidence>
<comment type="subcellular location">
    <subcellularLocation>
        <location evidence="1">Endoplasmic reticulum membrane</location>
        <topology evidence="1">Multi-pass membrane protein</topology>
    </subcellularLocation>
</comment>
<dbReference type="RefSeq" id="WP_020374072.1">
    <property type="nucleotide sequence ID" value="NZ_FWWY01000001.1"/>
</dbReference>
<dbReference type="STRING" id="28034.BFX07_10870"/>
<feature type="transmembrane region" description="Helical" evidence="10">
    <location>
        <begin position="33"/>
        <end position="54"/>
    </location>
</feature>
<accession>A0A1W1WKF7</accession>
<evidence type="ECO:0000256" key="1">
    <source>
        <dbReference type="ARBA" id="ARBA00004477"/>
    </source>
</evidence>
<dbReference type="GO" id="GO:0016020">
    <property type="term" value="C:membrane"/>
    <property type="evidence" value="ECO:0007669"/>
    <property type="project" value="GOC"/>
</dbReference>
<comment type="pathway">
    <text evidence="2">Glycolipid biosynthesis; glycosylphosphatidylinositol-anchor biosynthesis.</text>
</comment>
<dbReference type="InterPro" id="IPR007315">
    <property type="entry name" value="PIG-V/Gpi18"/>
</dbReference>
<dbReference type="PANTHER" id="PTHR12468:SF2">
    <property type="entry name" value="GPI MANNOSYLTRANSFERASE 2"/>
    <property type="match status" value="1"/>
</dbReference>
<dbReference type="OrthoDB" id="2379640at2"/>
<dbReference type="AlphaFoldDB" id="A0A1W1WKF7"/>
<organism evidence="11 12">
    <name type="scientific">Sulfobacillus thermosulfidooxidans (strain DSM 9293 / VKM B-1269 / AT-1)</name>
    <dbReference type="NCBI Taxonomy" id="929705"/>
    <lineage>
        <taxon>Bacteria</taxon>
        <taxon>Bacillati</taxon>
        <taxon>Bacillota</taxon>
        <taxon>Clostridia</taxon>
        <taxon>Eubacteriales</taxon>
        <taxon>Clostridiales Family XVII. Incertae Sedis</taxon>
        <taxon>Sulfobacillus</taxon>
    </lineage>
</organism>
<feature type="transmembrane region" description="Helical" evidence="10">
    <location>
        <begin position="359"/>
        <end position="379"/>
    </location>
</feature>
<keyword evidence="6 10" id="KW-0812">Transmembrane</keyword>
<dbReference type="GO" id="GO:0000009">
    <property type="term" value="F:alpha-1,6-mannosyltransferase activity"/>
    <property type="evidence" value="ECO:0007669"/>
    <property type="project" value="InterPro"/>
</dbReference>
<keyword evidence="3" id="KW-0337">GPI-anchor biosynthesis</keyword>
<keyword evidence="8 10" id="KW-1133">Transmembrane helix</keyword>
<feature type="transmembrane region" description="Helical" evidence="10">
    <location>
        <begin position="195"/>
        <end position="222"/>
    </location>
</feature>
<evidence type="ECO:0000256" key="8">
    <source>
        <dbReference type="ARBA" id="ARBA00022989"/>
    </source>
</evidence>
<dbReference type="GO" id="GO:0006506">
    <property type="term" value="P:GPI anchor biosynthetic process"/>
    <property type="evidence" value="ECO:0007669"/>
    <property type="project" value="UniProtKB-UniPathway"/>
</dbReference>
<evidence type="ECO:0000256" key="7">
    <source>
        <dbReference type="ARBA" id="ARBA00022824"/>
    </source>
</evidence>
<feature type="transmembrane region" description="Helical" evidence="10">
    <location>
        <begin position="312"/>
        <end position="329"/>
    </location>
</feature>
<dbReference type="UniPathway" id="UPA00196"/>
<evidence type="ECO:0008006" key="13">
    <source>
        <dbReference type="Google" id="ProtNLM"/>
    </source>
</evidence>
<feature type="transmembrane region" description="Helical" evidence="10">
    <location>
        <begin position="386"/>
        <end position="409"/>
    </location>
</feature>